<evidence type="ECO:0000313" key="2">
    <source>
        <dbReference type="Proteomes" id="UP000790347"/>
    </source>
</evidence>
<dbReference type="EMBL" id="ASGP02000007">
    <property type="protein sequence ID" value="KAH9497169.1"/>
    <property type="molecule type" value="Genomic_DNA"/>
</dbReference>
<gene>
    <name evidence="1" type="ORF">DERF_013173</name>
</gene>
<protein>
    <submittedName>
        <fullName evidence="1">Uncharacterized protein</fullName>
    </submittedName>
</protein>
<dbReference type="AlphaFoldDB" id="A0A922HL97"/>
<organism evidence="1 2">
    <name type="scientific">Dermatophagoides farinae</name>
    <name type="common">American house dust mite</name>
    <dbReference type="NCBI Taxonomy" id="6954"/>
    <lineage>
        <taxon>Eukaryota</taxon>
        <taxon>Metazoa</taxon>
        <taxon>Ecdysozoa</taxon>
        <taxon>Arthropoda</taxon>
        <taxon>Chelicerata</taxon>
        <taxon>Arachnida</taxon>
        <taxon>Acari</taxon>
        <taxon>Acariformes</taxon>
        <taxon>Sarcoptiformes</taxon>
        <taxon>Astigmata</taxon>
        <taxon>Psoroptidia</taxon>
        <taxon>Analgoidea</taxon>
        <taxon>Pyroglyphidae</taxon>
        <taxon>Dermatophagoidinae</taxon>
        <taxon>Dermatophagoides</taxon>
    </lineage>
</organism>
<evidence type="ECO:0000313" key="1">
    <source>
        <dbReference type="EMBL" id="KAH9497169.1"/>
    </source>
</evidence>
<accession>A0A922HL97</accession>
<keyword evidence="2" id="KW-1185">Reference proteome</keyword>
<name>A0A922HL97_DERFA</name>
<reference evidence="1" key="2">
    <citation type="journal article" date="2022" name="Res Sq">
        <title>Comparative Genomics Reveals Insights into the Divergent Evolution of Astigmatic Mites and Household Pest Adaptations.</title>
        <authorList>
            <person name="Xiong Q."/>
            <person name="Wan A.T.-Y."/>
            <person name="Liu X.-Y."/>
            <person name="Fung C.S.-H."/>
            <person name="Xiao X."/>
            <person name="Malainual N."/>
            <person name="Hou J."/>
            <person name="Wang L."/>
            <person name="Wang M."/>
            <person name="Yang K."/>
            <person name="Cui Y."/>
            <person name="Leung E."/>
            <person name="Nong W."/>
            <person name="Shin S.-K."/>
            <person name="Au S."/>
            <person name="Jeong K.Y."/>
            <person name="Chew F.T."/>
            <person name="Hui J."/>
            <person name="Leung T.F."/>
            <person name="Tungtrongchitr A."/>
            <person name="Zhong N."/>
            <person name="Liu Z."/>
            <person name="Tsui S."/>
        </authorList>
    </citation>
    <scope>NUCLEOTIDE SEQUENCE</scope>
    <source>
        <strain evidence="1">Derf</strain>
        <tissue evidence="1">Whole organism</tissue>
    </source>
</reference>
<reference evidence="1" key="1">
    <citation type="submission" date="2013-05" db="EMBL/GenBank/DDBJ databases">
        <authorList>
            <person name="Yim A.K.Y."/>
            <person name="Chan T.F."/>
            <person name="Ji K.M."/>
            <person name="Liu X.Y."/>
            <person name="Zhou J.W."/>
            <person name="Li R.Q."/>
            <person name="Yang K.Y."/>
            <person name="Li J."/>
            <person name="Li M."/>
            <person name="Law P.T.W."/>
            <person name="Wu Y.L."/>
            <person name="Cai Z.L."/>
            <person name="Qin H."/>
            <person name="Bao Y."/>
            <person name="Leung R.K.K."/>
            <person name="Ng P.K.S."/>
            <person name="Zou J."/>
            <person name="Zhong X.J."/>
            <person name="Ran P.X."/>
            <person name="Zhong N.S."/>
            <person name="Liu Z.G."/>
            <person name="Tsui S.K.W."/>
        </authorList>
    </citation>
    <scope>NUCLEOTIDE SEQUENCE</scope>
    <source>
        <strain evidence="1">Derf</strain>
        <tissue evidence="1">Whole organism</tissue>
    </source>
</reference>
<sequence>MAKLKCNSSCKRLTMPNKRMAGPVLIDNAFRKSCLVSNINERPLISFIRNISASSLKPSVAKKR</sequence>
<proteinExistence type="predicted"/>
<dbReference type="Proteomes" id="UP000790347">
    <property type="component" value="Unassembled WGS sequence"/>
</dbReference>
<comment type="caution">
    <text evidence="1">The sequence shown here is derived from an EMBL/GenBank/DDBJ whole genome shotgun (WGS) entry which is preliminary data.</text>
</comment>